<dbReference type="Proteomes" id="UP000244224">
    <property type="component" value="Unassembled WGS sequence"/>
</dbReference>
<dbReference type="EMBL" id="QBKP01000014">
    <property type="protein sequence ID" value="PTX47033.1"/>
    <property type="molecule type" value="Genomic_DNA"/>
</dbReference>
<accession>A0A2T6AT89</accession>
<dbReference type="OrthoDB" id="7863224at2"/>
<dbReference type="RefSeq" id="WP_108130044.1">
    <property type="nucleotide sequence ID" value="NZ_QBKP01000014.1"/>
</dbReference>
<reference evidence="2 3" key="1">
    <citation type="submission" date="2018-04" db="EMBL/GenBank/DDBJ databases">
        <title>Genomic Encyclopedia of Archaeal and Bacterial Type Strains, Phase II (KMG-II): from individual species to whole genera.</title>
        <authorList>
            <person name="Goeker M."/>
        </authorList>
    </citation>
    <scope>NUCLEOTIDE SEQUENCE [LARGE SCALE GENOMIC DNA]</scope>
    <source>
        <strain evidence="2 3">DSM 21823</strain>
    </source>
</reference>
<protein>
    <recommendedName>
        <fullName evidence="1">HTH cro/C1-type domain-containing protein</fullName>
    </recommendedName>
</protein>
<sequence>MFFMHGLDEGVAEFHERLEKAYKTSSLTPDRDHGRYVWIANKLKEHGGTASPESVRKWFAGMTKPRGSTMGALAAVLGVTEGWLEHGIMPDASQLDDAIPDHLAPKSGENDFIIDFEDPEFDVLTVGDRSQEARENATAAGLVSARLMFAGIQHRHAKSRILVEDGSKAREIAVVLMHKVADRGGVWVARMPEARSGFEPYTTSFDMLMFVMPRGGREPALFIVKGKAAPRLGVPDQVIEIRETGEPNKPQITLRADGKTDVPVDPIRDLSLLERLLG</sequence>
<dbReference type="AlphaFoldDB" id="A0A2T6AT89"/>
<proteinExistence type="predicted"/>
<feature type="domain" description="HTH cro/C1-type" evidence="1">
    <location>
        <begin position="51"/>
        <end position="84"/>
    </location>
</feature>
<evidence type="ECO:0000313" key="3">
    <source>
        <dbReference type="Proteomes" id="UP000244224"/>
    </source>
</evidence>
<dbReference type="InterPro" id="IPR001387">
    <property type="entry name" value="Cro/C1-type_HTH"/>
</dbReference>
<organism evidence="2 3">
    <name type="scientific">Gemmobacter caeni</name>
    <dbReference type="NCBI Taxonomy" id="589035"/>
    <lineage>
        <taxon>Bacteria</taxon>
        <taxon>Pseudomonadati</taxon>
        <taxon>Pseudomonadota</taxon>
        <taxon>Alphaproteobacteria</taxon>
        <taxon>Rhodobacterales</taxon>
        <taxon>Paracoccaceae</taxon>
        <taxon>Gemmobacter</taxon>
    </lineage>
</organism>
<keyword evidence="3" id="KW-1185">Reference proteome</keyword>
<evidence type="ECO:0000259" key="1">
    <source>
        <dbReference type="PROSITE" id="PS50943"/>
    </source>
</evidence>
<dbReference type="Gene3D" id="1.10.260.40">
    <property type="entry name" value="lambda repressor-like DNA-binding domains"/>
    <property type="match status" value="1"/>
</dbReference>
<dbReference type="InterPro" id="IPR010982">
    <property type="entry name" value="Lambda_DNA-bd_dom_sf"/>
</dbReference>
<evidence type="ECO:0000313" key="2">
    <source>
        <dbReference type="EMBL" id="PTX47033.1"/>
    </source>
</evidence>
<dbReference type="PROSITE" id="PS50943">
    <property type="entry name" value="HTH_CROC1"/>
    <property type="match status" value="1"/>
</dbReference>
<gene>
    <name evidence="2" type="ORF">C8N34_11453</name>
</gene>
<comment type="caution">
    <text evidence="2">The sequence shown here is derived from an EMBL/GenBank/DDBJ whole genome shotgun (WGS) entry which is preliminary data.</text>
</comment>
<name>A0A2T6AT89_9RHOB</name>
<dbReference type="GO" id="GO:0003677">
    <property type="term" value="F:DNA binding"/>
    <property type="evidence" value="ECO:0007669"/>
    <property type="project" value="InterPro"/>
</dbReference>